<evidence type="ECO:0000313" key="1">
    <source>
        <dbReference type="EMBL" id="VEI77045.1"/>
    </source>
</evidence>
<sequence>MTNSLAKEAQGDGSAPFGSQQEVVGLACCIHRAVQILPLSFNFDVGVVHAPPTSHGTFMSAEGLIQKRYQANNPAVKSGMVNNNVALRHYLFEIAQAEGISQIPANTLNNNIEES</sequence>
<organism evidence="1 2">
    <name type="scientific">Serratia fonticola</name>
    <dbReference type="NCBI Taxonomy" id="47917"/>
    <lineage>
        <taxon>Bacteria</taxon>
        <taxon>Pseudomonadati</taxon>
        <taxon>Pseudomonadota</taxon>
        <taxon>Gammaproteobacteria</taxon>
        <taxon>Enterobacterales</taxon>
        <taxon>Yersiniaceae</taxon>
        <taxon>Serratia</taxon>
    </lineage>
</organism>
<name>A0A3S4XC09_SERFO</name>
<accession>A0A3S4XC09</accession>
<evidence type="ECO:0000313" key="2">
    <source>
        <dbReference type="Proteomes" id="UP000270487"/>
    </source>
</evidence>
<dbReference type="Proteomes" id="UP000270487">
    <property type="component" value="Chromosome"/>
</dbReference>
<protein>
    <submittedName>
        <fullName evidence="1">Uncharacterized protein</fullName>
    </submittedName>
</protein>
<proteinExistence type="predicted"/>
<dbReference type="AlphaFoldDB" id="A0A3S4XC09"/>
<dbReference type="EMBL" id="LR134492">
    <property type="protein sequence ID" value="VEI77045.1"/>
    <property type="molecule type" value="Genomic_DNA"/>
</dbReference>
<gene>
    <name evidence="1" type="ORF">NCTC13193_05626</name>
</gene>
<reference evidence="1 2" key="1">
    <citation type="submission" date="2018-12" db="EMBL/GenBank/DDBJ databases">
        <authorList>
            <consortium name="Pathogen Informatics"/>
        </authorList>
    </citation>
    <scope>NUCLEOTIDE SEQUENCE [LARGE SCALE GENOMIC DNA]</scope>
    <source>
        <strain evidence="1 2">NCTC13193</strain>
    </source>
</reference>